<dbReference type="CDD" id="cd01293">
    <property type="entry name" value="Bact_CD"/>
    <property type="match status" value="1"/>
</dbReference>
<dbReference type="InterPro" id="IPR011059">
    <property type="entry name" value="Metal-dep_hydrolase_composite"/>
</dbReference>
<dbReference type="SUPFAM" id="SSF51338">
    <property type="entry name" value="Composite domain of metallo-dependent hydrolases"/>
    <property type="match status" value="1"/>
</dbReference>
<name>A0ABS2MWA5_9BACI</name>
<keyword evidence="2" id="KW-0378">Hydrolase</keyword>
<dbReference type="InterPro" id="IPR032466">
    <property type="entry name" value="Metal_Hydrolase"/>
</dbReference>
<gene>
    <name evidence="2" type="ORF">JOC48_000531</name>
</gene>
<comment type="caution">
    <text evidence="2">The sequence shown here is derived from an EMBL/GenBank/DDBJ whole genome shotgun (WGS) entry which is preliminary data.</text>
</comment>
<dbReference type="EMBL" id="JAFBDR010000002">
    <property type="protein sequence ID" value="MBM7570053.1"/>
    <property type="molecule type" value="Genomic_DNA"/>
</dbReference>
<dbReference type="Gene3D" id="2.30.40.10">
    <property type="entry name" value="Urease, subunit C, domain 1"/>
    <property type="match status" value="1"/>
</dbReference>
<dbReference type="Proteomes" id="UP001296943">
    <property type="component" value="Unassembled WGS sequence"/>
</dbReference>
<evidence type="ECO:0000313" key="2">
    <source>
        <dbReference type="EMBL" id="MBM7570053.1"/>
    </source>
</evidence>
<dbReference type="SUPFAM" id="SSF51556">
    <property type="entry name" value="Metallo-dependent hydrolases"/>
    <property type="match status" value="1"/>
</dbReference>
<feature type="domain" description="Amidohydrolase 3" evidence="1">
    <location>
        <begin position="149"/>
        <end position="352"/>
    </location>
</feature>
<protein>
    <submittedName>
        <fullName evidence="2">Cytosine/adenosine deaminase-related metal-dependent hydrolase</fullName>
    </submittedName>
</protein>
<dbReference type="PANTHER" id="PTHR32027:SF9">
    <property type="entry name" value="BLL3847 PROTEIN"/>
    <property type="match status" value="1"/>
</dbReference>
<dbReference type="Gene3D" id="3.20.20.140">
    <property type="entry name" value="Metal-dependent hydrolases"/>
    <property type="match status" value="1"/>
</dbReference>
<dbReference type="RefSeq" id="WP_204497492.1">
    <property type="nucleotide sequence ID" value="NZ_JAFBDR010000002.1"/>
</dbReference>
<dbReference type="InterPro" id="IPR013108">
    <property type="entry name" value="Amidohydro_3"/>
</dbReference>
<proteinExistence type="predicted"/>
<dbReference type="GO" id="GO:0016787">
    <property type="term" value="F:hydrolase activity"/>
    <property type="evidence" value="ECO:0007669"/>
    <property type="project" value="UniProtKB-KW"/>
</dbReference>
<dbReference type="PANTHER" id="PTHR32027">
    <property type="entry name" value="CYTOSINE DEAMINASE"/>
    <property type="match status" value="1"/>
</dbReference>
<sequence>MKKLVKQVRFEGKLWDLSIENGAIQEIVETSSTNKDISTYDAEGLLYLPTLADMHCHLDKHFLGEPWRPLQPFITLPKQLKFEKEMLSTMQSSLEERAMILSELMLSHGTTKMRTHVDVDPEIGLKHLEAVLQLREQLKDVMEVEIVAFPQQGLIRSNSVGIMKEALRNGADLVGGVDPAGLDRKVESSIEAMFELSSEFDAGVDLHLHEPGHLGKYTIDLVTDYTRQTKKQGRVAVSHAYCLGMLSDAELSDTMTALREENVSIISSVPIDRPMPRVETLLDAGVTFKLGADNIRDAWSPYGNGDMLHRASRLAEKSGWVTDEQLIKAYSFITNRSLTPKVGETADFMLVDAQNIQHAMASIPKREAVFSKGKLIFGEEKTLNSEYISR</sequence>
<evidence type="ECO:0000313" key="3">
    <source>
        <dbReference type="Proteomes" id="UP001296943"/>
    </source>
</evidence>
<organism evidence="2 3">
    <name type="scientific">Aquibacillus albus</name>
    <dbReference type="NCBI Taxonomy" id="1168171"/>
    <lineage>
        <taxon>Bacteria</taxon>
        <taxon>Bacillati</taxon>
        <taxon>Bacillota</taxon>
        <taxon>Bacilli</taxon>
        <taxon>Bacillales</taxon>
        <taxon>Bacillaceae</taxon>
        <taxon>Aquibacillus</taxon>
    </lineage>
</organism>
<dbReference type="Pfam" id="PF07969">
    <property type="entry name" value="Amidohydro_3"/>
    <property type="match status" value="1"/>
</dbReference>
<keyword evidence="3" id="KW-1185">Reference proteome</keyword>
<accession>A0ABS2MWA5</accession>
<evidence type="ECO:0000259" key="1">
    <source>
        <dbReference type="Pfam" id="PF07969"/>
    </source>
</evidence>
<reference evidence="2 3" key="1">
    <citation type="submission" date="2021-01" db="EMBL/GenBank/DDBJ databases">
        <title>Genomic Encyclopedia of Type Strains, Phase IV (KMG-IV): sequencing the most valuable type-strain genomes for metagenomic binning, comparative biology and taxonomic classification.</title>
        <authorList>
            <person name="Goeker M."/>
        </authorList>
    </citation>
    <scope>NUCLEOTIDE SEQUENCE [LARGE SCALE GENOMIC DNA]</scope>
    <source>
        <strain evidence="2 3">DSM 23711</strain>
    </source>
</reference>
<dbReference type="InterPro" id="IPR052349">
    <property type="entry name" value="Metallo-hydrolase_Enzymes"/>
</dbReference>